<feature type="non-terminal residue" evidence="2">
    <location>
        <position position="1"/>
    </location>
</feature>
<keyword evidence="1" id="KW-0812">Transmembrane</keyword>
<dbReference type="AlphaFoldDB" id="A0A816HQ86"/>
<feature type="transmembrane region" description="Helical" evidence="1">
    <location>
        <begin position="18"/>
        <end position="46"/>
    </location>
</feature>
<dbReference type="Proteomes" id="UP000663828">
    <property type="component" value="Unassembled WGS sequence"/>
</dbReference>
<gene>
    <name evidence="2" type="ORF">XAT740_LOCUS63843</name>
</gene>
<reference evidence="2" key="1">
    <citation type="submission" date="2021-02" db="EMBL/GenBank/DDBJ databases">
        <authorList>
            <person name="Nowell W R."/>
        </authorList>
    </citation>
    <scope>NUCLEOTIDE SEQUENCE</scope>
</reference>
<proteinExistence type="predicted"/>
<sequence length="128" mass="15144">QCSPKECTYTYEQRFNRAFIIATIFGIVGGLSTALQILIPLFVILLRRIYSHCFQCSLQIARESRIVHEKCWHLMNYFRTLNLYKKTGDQHSEDQIVIIITTFHSHINFITVSFPLQDQFHRLQTQYS</sequence>
<keyword evidence="3" id="KW-1185">Reference proteome</keyword>
<evidence type="ECO:0000313" key="2">
    <source>
        <dbReference type="EMBL" id="CAF1690681.1"/>
    </source>
</evidence>
<keyword evidence="1" id="KW-0472">Membrane</keyword>
<accession>A0A816HQ86</accession>
<comment type="caution">
    <text evidence="2">The sequence shown here is derived from an EMBL/GenBank/DDBJ whole genome shotgun (WGS) entry which is preliminary data.</text>
</comment>
<keyword evidence="1" id="KW-1133">Transmembrane helix</keyword>
<dbReference type="EMBL" id="CAJNOR010020619">
    <property type="protein sequence ID" value="CAF1690681.1"/>
    <property type="molecule type" value="Genomic_DNA"/>
</dbReference>
<name>A0A816HQ86_ADIRI</name>
<organism evidence="2 3">
    <name type="scientific">Adineta ricciae</name>
    <name type="common">Rotifer</name>
    <dbReference type="NCBI Taxonomy" id="249248"/>
    <lineage>
        <taxon>Eukaryota</taxon>
        <taxon>Metazoa</taxon>
        <taxon>Spiralia</taxon>
        <taxon>Gnathifera</taxon>
        <taxon>Rotifera</taxon>
        <taxon>Eurotatoria</taxon>
        <taxon>Bdelloidea</taxon>
        <taxon>Adinetida</taxon>
        <taxon>Adinetidae</taxon>
        <taxon>Adineta</taxon>
    </lineage>
</organism>
<evidence type="ECO:0000313" key="3">
    <source>
        <dbReference type="Proteomes" id="UP000663828"/>
    </source>
</evidence>
<feature type="non-terminal residue" evidence="2">
    <location>
        <position position="128"/>
    </location>
</feature>
<protein>
    <submittedName>
        <fullName evidence="2">Uncharacterized protein</fullName>
    </submittedName>
</protein>
<evidence type="ECO:0000256" key="1">
    <source>
        <dbReference type="SAM" id="Phobius"/>
    </source>
</evidence>